<sequence length="40" mass="4747">MFLEVLEDSEDMEYSETTESLLLYVLSFILFKKKRKVAVT</sequence>
<dbReference type="AlphaFoldDB" id="A0A9N9N6I7"/>
<dbReference type="Proteomes" id="UP000789570">
    <property type="component" value="Unassembled WGS sequence"/>
</dbReference>
<evidence type="ECO:0000313" key="1">
    <source>
        <dbReference type="EMBL" id="CAG8707371.1"/>
    </source>
</evidence>
<reference evidence="1" key="1">
    <citation type="submission" date="2021-06" db="EMBL/GenBank/DDBJ databases">
        <authorList>
            <person name="Kallberg Y."/>
            <person name="Tangrot J."/>
            <person name="Rosling A."/>
        </authorList>
    </citation>
    <scope>NUCLEOTIDE SEQUENCE</scope>
    <source>
        <strain evidence="1">UK204</strain>
    </source>
</reference>
<protein>
    <submittedName>
        <fullName evidence="1">11732_t:CDS:1</fullName>
    </submittedName>
</protein>
<organism evidence="1 2">
    <name type="scientific">Funneliformis caledonium</name>
    <dbReference type="NCBI Taxonomy" id="1117310"/>
    <lineage>
        <taxon>Eukaryota</taxon>
        <taxon>Fungi</taxon>
        <taxon>Fungi incertae sedis</taxon>
        <taxon>Mucoromycota</taxon>
        <taxon>Glomeromycotina</taxon>
        <taxon>Glomeromycetes</taxon>
        <taxon>Glomerales</taxon>
        <taxon>Glomeraceae</taxon>
        <taxon>Funneliformis</taxon>
    </lineage>
</organism>
<feature type="non-terminal residue" evidence="1">
    <location>
        <position position="40"/>
    </location>
</feature>
<evidence type="ECO:0000313" key="2">
    <source>
        <dbReference type="Proteomes" id="UP000789570"/>
    </source>
</evidence>
<proteinExistence type="predicted"/>
<keyword evidence="2" id="KW-1185">Reference proteome</keyword>
<comment type="caution">
    <text evidence="1">The sequence shown here is derived from an EMBL/GenBank/DDBJ whole genome shotgun (WGS) entry which is preliminary data.</text>
</comment>
<dbReference type="EMBL" id="CAJVPQ010008494">
    <property type="protein sequence ID" value="CAG8707371.1"/>
    <property type="molecule type" value="Genomic_DNA"/>
</dbReference>
<name>A0A9N9N6I7_9GLOM</name>
<gene>
    <name evidence="1" type="ORF">FCALED_LOCUS13763</name>
</gene>
<accession>A0A9N9N6I7</accession>